<dbReference type="EMBL" id="JAIWYP010000008">
    <property type="protein sequence ID" value="KAH3781070.1"/>
    <property type="molecule type" value="Genomic_DNA"/>
</dbReference>
<comment type="caution">
    <text evidence="1">The sequence shown here is derived from an EMBL/GenBank/DDBJ whole genome shotgun (WGS) entry which is preliminary data.</text>
</comment>
<reference evidence="1" key="2">
    <citation type="submission" date="2020-11" db="EMBL/GenBank/DDBJ databases">
        <authorList>
            <person name="McCartney M.A."/>
            <person name="Auch B."/>
            <person name="Kono T."/>
            <person name="Mallez S."/>
            <person name="Becker A."/>
            <person name="Gohl D.M."/>
            <person name="Silverstein K.A.T."/>
            <person name="Koren S."/>
            <person name="Bechman K.B."/>
            <person name="Herman A."/>
            <person name="Abrahante J.E."/>
            <person name="Garbe J."/>
        </authorList>
    </citation>
    <scope>NUCLEOTIDE SEQUENCE</scope>
    <source>
        <strain evidence="1">Duluth1</strain>
        <tissue evidence="1">Whole animal</tissue>
    </source>
</reference>
<evidence type="ECO:0000313" key="3">
    <source>
        <dbReference type="Proteomes" id="UP000828390"/>
    </source>
</evidence>
<reference evidence="1" key="1">
    <citation type="journal article" date="2019" name="bioRxiv">
        <title>The Genome of the Zebra Mussel, Dreissena polymorpha: A Resource for Invasive Species Research.</title>
        <authorList>
            <person name="McCartney M.A."/>
            <person name="Auch B."/>
            <person name="Kono T."/>
            <person name="Mallez S."/>
            <person name="Zhang Y."/>
            <person name="Obille A."/>
            <person name="Becker A."/>
            <person name="Abrahante J.E."/>
            <person name="Garbe J."/>
            <person name="Badalamenti J.P."/>
            <person name="Herman A."/>
            <person name="Mangelson H."/>
            <person name="Liachko I."/>
            <person name="Sullivan S."/>
            <person name="Sone E.D."/>
            <person name="Koren S."/>
            <person name="Silverstein K.A.T."/>
            <person name="Beckman K.B."/>
            <person name="Gohl D.M."/>
        </authorList>
    </citation>
    <scope>NUCLEOTIDE SEQUENCE</scope>
    <source>
        <strain evidence="1">Duluth1</strain>
        <tissue evidence="1">Whole animal</tissue>
    </source>
</reference>
<dbReference type="AlphaFoldDB" id="A0A9D4INM9"/>
<keyword evidence="3" id="KW-1185">Reference proteome</keyword>
<organism evidence="1 3">
    <name type="scientific">Dreissena polymorpha</name>
    <name type="common">Zebra mussel</name>
    <name type="synonym">Mytilus polymorpha</name>
    <dbReference type="NCBI Taxonomy" id="45954"/>
    <lineage>
        <taxon>Eukaryota</taxon>
        <taxon>Metazoa</taxon>
        <taxon>Spiralia</taxon>
        <taxon>Lophotrochozoa</taxon>
        <taxon>Mollusca</taxon>
        <taxon>Bivalvia</taxon>
        <taxon>Autobranchia</taxon>
        <taxon>Heteroconchia</taxon>
        <taxon>Euheterodonta</taxon>
        <taxon>Imparidentia</taxon>
        <taxon>Neoheterodontei</taxon>
        <taxon>Myida</taxon>
        <taxon>Dreissenoidea</taxon>
        <taxon>Dreissenidae</taxon>
        <taxon>Dreissena</taxon>
    </lineage>
</organism>
<gene>
    <name evidence="2" type="ORF">DPMN_105270</name>
    <name evidence="1" type="ORF">DPMN_158895</name>
</gene>
<protein>
    <submittedName>
        <fullName evidence="1">Uncharacterized protein</fullName>
    </submittedName>
</protein>
<name>A0A9D4INM9_DREPO</name>
<sequence length="58" mass="6619">MFDHHSVAGIIRAVNVSCDRRFRLVVQRLFIRLNNLSTEAVLEGISNYDKVSNRSQTA</sequence>
<dbReference type="Proteomes" id="UP000828390">
    <property type="component" value="Unassembled WGS sequence"/>
</dbReference>
<evidence type="ECO:0000313" key="1">
    <source>
        <dbReference type="EMBL" id="KAH3781070.1"/>
    </source>
</evidence>
<accession>A0A9D4INM9</accession>
<proteinExistence type="predicted"/>
<evidence type="ECO:0000313" key="2">
    <source>
        <dbReference type="EMBL" id="KAH3831996.1"/>
    </source>
</evidence>
<dbReference type="EMBL" id="JAIWYP010000004">
    <property type="protein sequence ID" value="KAH3831996.1"/>
    <property type="molecule type" value="Genomic_DNA"/>
</dbReference>